<dbReference type="InterPro" id="IPR001253">
    <property type="entry name" value="TIF_eIF-1A"/>
</dbReference>
<dbReference type="Proteomes" id="UP000799440">
    <property type="component" value="Unassembled WGS sequence"/>
</dbReference>
<proteinExistence type="inferred from homology"/>
<keyword evidence="6" id="KW-1185">Reference proteome</keyword>
<gene>
    <name evidence="5" type="ORF">M011DRAFT_492662</name>
</gene>
<dbReference type="InterPro" id="IPR039294">
    <property type="entry name" value="EIF1AD"/>
</dbReference>
<dbReference type="AlphaFoldDB" id="A0A6A6VL86"/>
<name>A0A6A6VL86_9PLEO</name>
<dbReference type="OrthoDB" id="1738325at2759"/>
<dbReference type="GO" id="GO:0005634">
    <property type="term" value="C:nucleus"/>
    <property type="evidence" value="ECO:0007669"/>
    <property type="project" value="TreeGrafter"/>
</dbReference>
<evidence type="ECO:0000256" key="1">
    <source>
        <dbReference type="ARBA" id="ARBA00007340"/>
    </source>
</evidence>
<dbReference type="InterPro" id="IPR006196">
    <property type="entry name" value="RNA-binding_domain_S1_IF1"/>
</dbReference>
<reference evidence="5" key="1">
    <citation type="journal article" date="2020" name="Stud. Mycol.">
        <title>101 Dothideomycetes genomes: a test case for predicting lifestyles and emergence of pathogens.</title>
        <authorList>
            <person name="Haridas S."/>
            <person name="Albert R."/>
            <person name="Binder M."/>
            <person name="Bloem J."/>
            <person name="Labutti K."/>
            <person name="Salamov A."/>
            <person name="Andreopoulos B."/>
            <person name="Baker S."/>
            <person name="Barry K."/>
            <person name="Bills G."/>
            <person name="Bluhm B."/>
            <person name="Cannon C."/>
            <person name="Castanera R."/>
            <person name="Culley D."/>
            <person name="Daum C."/>
            <person name="Ezra D."/>
            <person name="Gonzalez J."/>
            <person name="Henrissat B."/>
            <person name="Kuo A."/>
            <person name="Liang C."/>
            <person name="Lipzen A."/>
            <person name="Lutzoni F."/>
            <person name="Magnuson J."/>
            <person name="Mondo S."/>
            <person name="Nolan M."/>
            <person name="Ohm R."/>
            <person name="Pangilinan J."/>
            <person name="Park H.-J."/>
            <person name="Ramirez L."/>
            <person name="Alfaro M."/>
            <person name="Sun H."/>
            <person name="Tritt A."/>
            <person name="Yoshinaga Y."/>
            <person name="Zwiers L.-H."/>
            <person name="Turgeon B."/>
            <person name="Goodwin S."/>
            <person name="Spatafora J."/>
            <person name="Crous P."/>
            <person name="Grigoriev I."/>
        </authorList>
    </citation>
    <scope>NUCLEOTIDE SEQUENCE</scope>
    <source>
        <strain evidence="5">CBS 119925</strain>
    </source>
</reference>
<dbReference type="GO" id="GO:0003723">
    <property type="term" value="F:RNA binding"/>
    <property type="evidence" value="ECO:0007669"/>
    <property type="project" value="UniProtKB-KW"/>
</dbReference>
<evidence type="ECO:0000256" key="3">
    <source>
        <dbReference type="SAM" id="MobiDB-lite"/>
    </source>
</evidence>
<dbReference type="GO" id="GO:0003743">
    <property type="term" value="F:translation initiation factor activity"/>
    <property type="evidence" value="ECO:0007669"/>
    <property type="project" value="InterPro"/>
</dbReference>
<accession>A0A6A6VL86</accession>
<dbReference type="SUPFAM" id="SSF50249">
    <property type="entry name" value="Nucleic acid-binding proteins"/>
    <property type="match status" value="1"/>
</dbReference>
<evidence type="ECO:0000313" key="6">
    <source>
        <dbReference type="Proteomes" id="UP000799440"/>
    </source>
</evidence>
<feature type="domain" description="S1-like" evidence="4">
    <location>
        <begin position="26"/>
        <end position="91"/>
    </location>
</feature>
<dbReference type="Pfam" id="PF01176">
    <property type="entry name" value="eIF-1a"/>
    <property type="match status" value="1"/>
</dbReference>
<dbReference type="SMART" id="SM00652">
    <property type="entry name" value="eIF1a"/>
    <property type="match status" value="1"/>
</dbReference>
<dbReference type="PANTHER" id="PTHR21641:SF0">
    <property type="entry name" value="RNA-BINDING PROTEIN EIF1AD-RELATED"/>
    <property type="match status" value="1"/>
</dbReference>
<feature type="region of interest" description="Disordered" evidence="3">
    <location>
        <begin position="109"/>
        <end position="136"/>
    </location>
</feature>
<evidence type="ECO:0000256" key="2">
    <source>
        <dbReference type="ARBA" id="ARBA00022884"/>
    </source>
</evidence>
<comment type="similarity">
    <text evidence="1">Belongs to the EIF1AD family.</text>
</comment>
<dbReference type="InterPro" id="IPR012340">
    <property type="entry name" value="NA-bd_OB-fold"/>
</dbReference>
<protein>
    <submittedName>
        <fullName evidence="5">Nucleic acid-binding protein</fullName>
    </submittedName>
</protein>
<dbReference type="Gene3D" id="2.40.50.140">
    <property type="entry name" value="Nucleic acid-binding proteins"/>
    <property type="match status" value="1"/>
</dbReference>
<evidence type="ECO:0000313" key="5">
    <source>
        <dbReference type="EMBL" id="KAF2750484.1"/>
    </source>
</evidence>
<evidence type="ECO:0000259" key="4">
    <source>
        <dbReference type="Pfam" id="PF01176"/>
    </source>
</evidence>
<dbReference type="PANTHER" id="PTHR21641">
    <property type="entry name" value="TRANSLATION INITIATION FACTOR-RELATED"/>
    <property type="match status" value="1"/>
</dbReference>
<sequence length="136" mass="15416">MPRPKRDLHATLEQTRVPPSTLAPSETIARILKAAGNNLYSVEFPSGKTALVELLEKFRSTIFIKRNSYVVVDTTALAERENKLGGEIVNVVGDEKEWRKMGYWPQEFQKKDMFPDDSEEEESTVGKMPPTDSDED</sequence>
<keyword evidence="2" id="KW-0694">RNA-binding</keyword>
<organism evidence="5 6">
    <name type="scientific">Sporormia fimetaria CBS 119925</name>
    <dbReference type="NCBI Taxonomy" id="1340428"/>
    <lineage>
        <taxon>Eukaryota</taxon>
        <taxon>Fungi</taxon>
        <taxon>Dikarya</taxon>
        <taxon>Ascomycota</taxon>
        <taxon>Pezizomycotina</taxon>
        <taxon>Dothideomycetes</taxon>
        <taxon>Pleosporomycetidae</taxon>
        <taxon>Pleosporales</taxon>
        <taxon>Sporormiaceae</taxon>
        <taxon>Sporormia</taxon>
    </lineage>
</organism>
<dbReference type="EMBL" id="MU006564">
    <property type="protein sequence ID" value="KAF2750484.1"/>
    <property type="molecule type" value="Genomic_DNA"/>
</dbReference>